<dbReference type="AlphaFoldDB" id="A0A834CNB5"/>
<proteinExistence type="predicted"/>
<reference evidence="1" key="1">
    <citation type="journal article" name="BMC Genomics">
        <title>Long-read sequencing and de novo genome assembly of marine medaka (Oryzias melastigma).</title>
        <authorList>
            <person name="Liang P."/>
            <person name="Saqib H.S.A."/>
            <person name="Ni X."/>
            <person name="Shen Y."/>
        </authorList>
    </citation>
    <scope>NUCLEOTIDE SEQUENCE</scope>
    <source>
        <strain evidence="1">Bigg-433</strain>
    </source>
</reference>
<protein>
    <submittedName>
        <fullName evidence="1">Uncharacterized protein</fullName>
    </submittedName>
</protein>
<comment type="caution">
    <text evidence="1">The sequence shown here is derived from an EMBL/GenBank/DDBJ whole genome shotgun (WGS) entry which is preliminary data.</text>
</comment>
<sequence length="76" mass="8230">MSDQGLSSSAVTFLPPPSFVRIYAGQNSHLFSLVLRMRNWELTPELLPTPLNQRALYAALSGARFAGGASSRLPPT</sequence>
<evidence type="ECO:0000313" key="1">
    <source>
        <dbReference type="EMBL" id="KAF6730824.1"/>
    </source>
</evidence>
<dbReference type="Proteomes" id="UP000646548">
    <property type="component" value="Unassembled WGS sequence"/>
</dbReference>
<accession>A0A834CNB5</accession>
<name>A0A834CNB5_ORYME</name>
<evidence type="ECO:0000313" key="2">
    <source>
        <dbReference type="Proteomes" id="UP000646548"/>
    </source>
</evidence>
<organism evidence="1 2">
    <name type="scientific">Oryzias melastigma</name>
    <name type="common">Marine medaka</name>
    <dbReference type="NCBI Taxonomy" id="30732"/>
    <lineage>
        <taxon>Eukaryota</taxon>
        <taxon>Metazoa</taxon>
        <taxon>Chordata</taxon>
        <taxon>Craniata</taxon>
        <taxon>Vertebrata</taxon>
        <taxon>Euteleostomi</taxon>
        <taxon>Actinopterygii</taxon>
        <taxon>Neopterygii</taxon>
        <taxon>Teleostei</taxon>
        <taxon>Neoteleostei</taxon>
        <taxon>Acanthomorphata</taxon>
        <taxon>Ovalentaria</taxon>
        <taxon>Atherinomorphae</taxon>
        <taxon>Beloniformes</taxon>
        <taxon>Adrianichthyidae</taxon>
        <taxon>Oryziinae</taxon>
        <taxon>Oryzias</taxon>
    </lineage>
</organism>
<gene>
    <name evidence="1" type="ORF">FQA47_008427</name>
</gene>
<dbReference type="EMBL" id="WKFB01000230">
    <property type="protein sequence ID" value="KAF6730824.1"/>
    <property type="molecule type" value="Genomic_DNA"/>
</dbReference>